<keyword evidence="2" id="KW-1185">Reference proteome</keyword>
<name>A0A5B7IVR0_PORTR</name>
<comment type="caution">
    <text evidence="1">The sequence shown here is derived from an EMBL/GenBank/DDBJ whole genome shotgun (WGS) entry which is preliminary data.</text>
</comment>
<gene>
    <name evidence="1" type="primary">Lar_1</name>
    <name evidence="1" type="ORF">E2C01_079031</name>
</gene>
<dbReference type="InterPro" id="IPR036116">
    <property type="entry name" value="FN3_sf"/>
</dbReference>
<evidence type="ECO:0000313" key="2">
    <source>
        <dbReference type="Proteomes" id="UP000324222"/>
    </source>
</evidence>
<dbReference type="Gene3D" id="2.60.40.10">
    <property type="entry name" value="Immunoglobulins"/>
    <property type="match status" value="1"/>
</dbReference>
<dbReference type="OrthoDB" id="10253954at2759"/>
<dbReference type="EMBL" id="VSRR010065061">
    <property type="protein sequence ID" value="MPC84294.1"/>
    <property type="molecule type" value="Genomic_DNA"/>
</dbReference>
<accession>A0A5B7IVR0</accession>
<dbReference type="AlphaFoldDB" id="A0A5B7IVR0"/>
<dbReference type="InterPro" id="IPR013783">
    <property type="entry name" value="Ig-like_fold"/>
</dbReference>
<sequence>MSTSVRVTWSYDVSPGDVSYYVLQYKPRHADRDYAEISGLVTKFYTVITGVSFEQDVLKFVPCFAVSSKRRGAINPFLVKHSAA</sequence>
<evidence type="ECO:0000313" key="1">
    <source>
        <dbReference type="EMBL" id="MPC84294.1"/>
    </source>
</evidence>
<dbReference type="Proteomes" id="UP000324222">
    <property type="component" value="Unassembled WGS sequence"/>
</dbReference>
<organism evidence="1 2">
    <name type="scientific">Portunus trituberculatus</name>
    <name type="common">Swimming crab</name>
    <name type="synonym">Neptunus trituberculatus</name>
    <dbReference type="NCBI Taxonomy" id="210409"/>
    <lineage>
        <taxon>Eukaryota</taxon>
        <taxon>Metazoa</taxon>
        <taxon>Ecdysozoa</taxon>
        <taxon>Arthropoda</taxon>
        <taxon>Crustacea</taxon>
        <taxon>Multicrustacea</taxon>
        <taxon>Malacostraca</taxon>
        <taxon>Eumalacostraca</taxon>
        <taxon>Eucarida</taxon>
        <taxon>Decapoda</taxon>
        <taxon>Pleocyemata</taxon>
        <taxon>Brachyura</taxon>
        <taxon>Eubrachyura</taxon>
        <taxon>Portunoidea</taxon>
        <taxon>Portunidae</taxon>
        <taxon>Portuninae</taxon>
        <taxon>Portunus</taxon>
    </lineage>
</organism>
<proteinExistence type="predicted"/>
<protein>
    <submittedName>
        <fullName evidence="1">Tyrosine-protein phosphatase Lar</fullName>
    </submittedName>
</protein>
<dbReference type="SUPFAM" id="SSF49265">
    <property type="entry name" value="Fibronectin type III"/>
    <property type="match status" value="1"/>
</dbReference>
<reference evidence="1 2" key="1">
    <citation type="submission" date="2019-05" db="EMBL/GenBank/DDBJ databases">
        <title>Another draft genome of Portunus trituberculatus and its Hox gene families provides insights of decapod evolution.</title>
        <authorList>
            <person name="Jeong J.-H."/>
            <person name="Song I."/>
            <person name="Kim S."/>
            <person name="Choi T."/>
            <person name="Kim D."/>
            <person name="Ryu S."/>
            <person name="Kim W."/>
        </authorList>
    </citation>
    <scope>NUCLEOTIDE SEQUENCE [LARGE SCALE GENOMIC DNA]</scope>
    <source>
        <tissue evidence="1">Muscle</tissue>
    </source>
</reference>